<gene>
    <name evidence="1" type="ORF">A6769_34925</name>
</gene>
<name>A0A367R1Y9_NOSPU</name>
<dbReference type="EMBL" id="LXQE01000194">
    <property type="protein sequence ID" value="RCJ29931.1"/>
    <property type="molecule type" value="Genomic_DNA"/>
</dbReference>
<sequence>MGKRKLKPGERVTFESHDEQCKPFQQFGTVKHYLYPHFHPDGYIEIVDEAGDTILFGNAGKGIQKAKKQID</sequence>
<evidence type="ECO:0000313" key="2">
    <source>
        <dbReference type="Proteomes" id="UP000252085"/>
    </source>
</evidence>
<comment type="caution">
    <text evidence="1">The sequence shown here is derived from an EMBL/GenBank/DDBJ whole genome shotgun (WGS) entry which is preliminary data.</text>
</comment>
<protein>
    <submittedName>
        <fullName evidence="1">Uncharacterized protein</fullName>
    </submittedName>
</protein>
<dbReference type="AlphaFoldDB" id="A0A367R1Y9"/>
<proteinExistence type="predicted"/>
<accession>A0A367R1Y9</accession>
<reference evidence="1 2" key="1">
    <citation type="submission" date="2016-04" db="EMBL/GenBank/DDBJ databases">
        <authorList>
            <person name="Evans L.H."/>
            <person name="Alamgir A."/>
            <person name="Owens N."/>
            <person name="Weber N.D."/>
            <person name="Virtaneva K."/>
            <person name="Barbian K."/>
            <person name="Babar A."/>
            <person name="Rosenke K."/>
        </authorList>
    </citation>
    <scope>NUCLEOTIDE SEQUENCE [LARGE SCALE GENOMIC DNA]</scope>
    <source>
        <strain evidence="1">NIES-2108</strain>
    </source>
</reference>
<dbReference type="Proteomes" id="UP000252085">
    <property type="component" value="Unassembled WGS sequence"/>
</dbReference>
<evidence type="ECO:0000313" key="1">
    <source>
        <dbReference type="EMBL" id="RCJ29931.1"/>
    </source>
</evidence>
<organism evidence="1 2">
    <name type="scientific">Nostoc punctiforme NIES-2108</name>
    <dbReference type="NCBI Taxonomy" id="1356359"/>
    <lineage>
        <taxon>Bacteria</taxon>
        <taxon>Bacillati</taxon>
        <taxon>Cyanobacteriota</taxon>
        <taxon>Cyanophyceae</taxon>
        <taxon>Nostocales</taxon>
        <taxon>Nostocaceae</taxon>
        <taxon>Nostoc</taxon>
    </lineage>
</organism>